<organism evidence="9 10">
    <name type="scientific">Kolteria novifilia</name>
    <dbReference type="NCBI Taxonomy" id="2527975"/>
    <lineage>
        <taxon>Bacteria</taxon>
        <taxon>Pseudomonadati</taxon>
        <taxon>Planctomycetota</taxon>
        <taxon>Planctomycetia</taxon>
        <taxon>Kolteriales</taxon>
        <taxon>Kolteriaceae</taxon>
        <taxon>Kolteria</taxon>
    </lineage>
</organism>
<dbReference type="GO" id="GO:0140662">
    <property type="term" value="F:ATP-dependent protein folding chaperone"/>
    <property type="evidence" value="ECO:0007669"/>
    <property type="project" value="InterPro"/>
</dbReference>
<keyword evidence="5 6" id="KW-0413">Isomerase</keyword>
<dbReference type="GO" id="GO:0016853">
    <property type="term" value="F:isomerase activity"/>
    <property type="evidence" value="ECO:0007669"/>
    <property type="project" value="UniProtKB-KW"/>
</dbReference>
<evidence type="ECO:0000313" key="10">
    <source>
        <dbReference type="Proteomes" id="UP000317093"/>
    </source>
</evidence>
<dbReference type="KEGG" id="knv:Pan216_15290"/>
<comment type="subcellular location">
    <subcellularLocation>
        <location evidence="6">Cytoplasm</location>
    </subcellularLocation>
</comment>
<dbReference type="SUPFAM" id="SSF48592">
    <property type="entry name" value="GroEL equatorial domain-like"/>
    <property type="match status" value="1"/>
</dbReference>
<feature type="binding site" evidence="6">
    <location>
        <position position="50"/>
    </location>
    <ligand>
        <name>ATP</name>
        <dbReference type="ChEBI" id="CHEBI:30616"/>
    </ligand>
</feature>
<evidence type="ECO:0000256" key="8">
    <source>
        <dbReference type="RuleBase" id="RU000419"/>
    </source>
</evidence>
<dbReference type="EC" id="5.6.1.7" evidence="6"/>
<dbReference type="PROSITE" id="PS00296">
    <property type="entry name" value="CHAPERONINS_CPN60"/>
    <property type="match status" value="1"/>
</dbReference>
<dbReference type="InterPro" id="IPR027413">
    <property type="entry name" value="GROEL-like_equatorial_sf"/>
</dbReference>
<dbReference type="NCBIfam" id="NF009489">
    <property type="entry name" value="PRK12851.1"/>
    <property type="match status" value="1"/>
</dbReference>
<evidence type="ECO:0000256" key="2">
    <source>
        <dbReference type="ARBA" id="ARBA00022741"/>
    </source>
</evidence>
<dbReference type="GO" id="GO:0005737">
    <property type="term" value="C:cytoplasm"/>
    <property type="evidence" value="ECO:0007669"/>
    <property type="project" value="UniProtKB-SubCell"/>
</dbReference>
<keyword evidence="6" id="KW-0963">Cytoplasm</keyword>
<dbReference type="InterPro" id="IPR002423">
    <property type="entry name" value="Cpn60/GroEL/TCP-1"/>
</dbReference>
<name>A0A518B131_9BACT</name>
<feature type="binding site" evidence="6">
    <location>
        <position position="414"/>
    </location>
    <ligand>
        <name>ATP</name>
        <dbReference type="ChEBI" id="CHEBI:30616"/>
    </ligand>
</feature>
<dbReference type="NCBIfam" id="NF009487">
    <property type="entry name" value="PRK12849.1"/>
    <property type="match status" value="1"/>
</dbReference>
<comment type="subunit">
    <text evidence="6 8">Forms a cylinder of 14 subunits composed of two heptameric rings stacked back-to-back. Interacts with the co-chaperonin GroES.</text>
</comment>
<dbReference type="InterPro" id="IPR018370">
    <property type="entry name" value="Chaperonin_Cpn60_CS"/>
</dbReference>
<evidence type="ECO:0000256" key="5">
    <source>
        <dbReference type="ARBA" id="ARBA00023235"/>
    </source>
</evidence>
<dbReference type="OrthoDB" id="9766614at2"/>
<dbReference type="GO" id="GO:0051082">
    <property type="term" value="F:unfolded protein binding"/>
    <property type="evidence" value="ECO:0007669"/>
    <property type="project" value="UniProtKB-UniRule"/>
</dbReference>
<evidence type="ECO:0000256" key="3">
    <source>
        <dbReference type="ARBA" id="ARBA00022840"/>
    </source>
</evidence>
<dbReference type="GO" id="GO:0005524">
    <property type="term" value="F:ATP binding"/>
    <property type="evidence" value="ECO:0007669"/>
    <property type="project" value="UniProtKB-UniRule"/>
</dbReference>
<sequence length="539" mass="57203">MAKQLMYADEAKKKMREGISKLARTVAVTMGPTGRNVILDKSFGGPTATKDGVSVSKEIELPDPFENMGAKLVNQVASKTSDVAGDGTTTATVLGRAIFEEGLRHLTAGANPSHVRRGIEKSVEAAIEALKELSTPVSSADQIAQVGAISANNDMEIGKRLAEAMKKVGQDGVITLEEGKTAEDEFDVVEGMQFDKGYLSPYFVTDSTAMQAVYDDALLLIFEKKISNLRDLIPLLEKVAQTGKALVIIAEDVEGEALAALVVNRLRGVLKIAAVKAPGFGDRRKAMLGDIATLTGGQLISEDLGIQLESVTLEQLGQCRRIEIDKESTTIIEGAGDQAAIKARVDQIRGQMDQSKSEYDKEKFAERLAKLTGGVAVIKVGGATEAAMKNRKALYEDALHATRAASEEGILPGGGVALLRTLDAVEAQRSKLKGDEKIGALIISRALEAPIRQIVENAGGDGAVVAQEVKERGGVIGYNVNEDAYVDMLEAGIIDPTKVVRSALQNASSIAALLLTTEAMVTKFDSDDDEAPAVEGAIR</sequence>
<evidence type="ECO:0000256" key="1">
    <source>
        <dbReference type="ARBA" id="ARBA00006607"/>
    </source>
</evidence>
<dbReference type="GO" id="GO:0042026">
    <property type="term" value="P:protein refolding"/>
    <property type="evidence" value="ECO:0007669"/>
    <property type="project" value="UniProtKB-UniRule"/>
</dbReference>
<dbReference type="HAMAP" id="MF_00600">
    <property type="entry name" value="CH60"/>
    <property type="match status" value="1"/>
</dbReference>
<dbReference type="InterPro" id="IPR027409">
    <property type="entry name" value="GroEL-like_apical_dom_sf"/>
</dbReference>
<keyword evidence="2 6" id="KW-0547">Nucleotide-binding</keyword>
<dbReference type="Gene3D" id="1.10.560.10">
    <property type="entry name" value="GroEL-like equatorial domain"/>
    <property type="match status" value="1"/>
</dbReference>
<dbReference type="NCBIfam" id="NF000592">
    <property type="entry name" value="PRK00013.1"/>
    <property type="match status" value="1"/>
</dbReference>
<keyword evidence="4 6" id="KW-0143">Chaperone</keyword>
<keyword evidence="10" id="KW-1185">Reference proteome</keyword>
<dbReference type="AlphaFoldDB" id="A0A518B131"/>
<dbReference type="Gene3D" id="3.30.260.10">
    <property type="entry name" value="TCP-1-like chaperonin intermediate domain"/>
    <property type="match status" value="1"/>
</dbReference>
<proteinExistence type="inferred from homology"/>
<dbReference type="FunFam" id="3.50.7.10:FF:000001">
    <property type="entry name" value="60 kDa chaperonin"/>
    <property type="match status" value="1"/>
</dbReference>
<feature type="binding site" evidence="6">
    <location>
        <position position="495"/>
    </location>
    <ligand>
        <name>ATP</name>
        <dbReference type="ChEBI" id="CHEBI:30616"/>
    </ligand>
</feature>
<dbReference type="Proteomes" id="UP000317093">
    <property type="component" value="Chromosome"/>
</dbReference>
<reference evidence="9 10" key="1">
    <citation type="submission" date="2019-02" db="EMBL/GenBank/DDBJ databases">
        <title>Deep-cultivation of Planctomycetes and their phenomic and genomic characterization uncovers novel biology.</title>
        <authorList>
            <person name="Wiegand S."/>
            <person name="Jogler M."/>
            <person name="Boedeker C."/>
            <person name="Pinto D."/>
            <person name="Vollmers J."/>
            <person name="Rivas-Marin E."/>
            <person name="Kohn T."/>
            <person name="Peeters S.H."/>
            <person name="Heuer A."/>
            <person name="Rast P."/>
            <person name="Oberbeckmann S."/>
            <person name="Bunk B."/>
            <person name="Jeske O."/>
            <person name="Meyerdierks A."/>
            <person name="Storesund J.E."/>
            <person name="Kallscheuer N."/>
            <person name="Luecker S."/>
            <person name="Lage O.M."/>
            <person name="Pohl T."/>
            <person name="Merkel B.J."/>
            <person name="Hornburger P."/>
            <person name="Mueller R.-W."/>
            <person name="Bruemmer F."/>
            <person name="Labrenz M."/>
            <person name="Spormann A.M."/>
            <person name="Op den Camp H."/>
            <person name="Overmann J."/>
            <person name="Amann R."/>
            <person name="Jetten M.S.M."/>
            <person name="Mascher T."/>
            <person name="Medema M.H."/>
            <person name="Devos D.P."/>
            <person name="Kaster A.-K."/>
            <person name="Ovreas L."/>
            <person name="Rohde M."/>
            <person name="Galperin M.Y."/>
            <person name="Jogler C."/>
        </authorList>
    </citation>
    <scope>NUCLEOTIDE SEQUENCE [LARGE SCALE GENOMIC DNA]</scope>
    <source>
        <strain evidence="9 10">Pan216</strain>
    </source>
</reference>
<comment type="caution">
    <text evidence="6">Lacks conserved residue(s) required for the propagation of feature annotation.</text>
</comment>
<dbReference type="SUPFAM" id="SSF52029">
    <property type="entry name" value="GroEL apical domain-like"/>
    <property type="match status" value="1"/>
</dbReference>
<accession>A0A518B131</accession>
<dbReference type="CDD" id="cd03344">
    <property type="entry name" value="GroEL"/>
    <property type="match status" value="1"/>
</dbReference>
<dbReference type="RefSeq" id="WP_145256907.1">
    <property type="nucleotide sequence ID" value="NZ_CP036279.1"/>
</dbReference>
<evidence type="ECO:0000256" key="6">
    <source>
        <dbReference type="HAMAP-Rule" id="MF_00600"/>
    </source>
</evidence>
<evidence type="ECO:0000313" key="9">
    <source>
        <dbReference type="EMBL" id="QDU60680.1"/>
    </source>
</evidence>
<feature type="binding site" evidence="6">
    <location>
        <begin position="86"/>
        <end position="90"/>
    </location>
    <ligand>
        <name>ATP</name>
        <dbReference type="ChEBI" id="CHEBI:30616"/>
    </ligand>
</feature>
<dbReference type="PRINTS" id="PR00298">
    <property type="entry name" value="CHAPERONIN60"/>
</dbReference>
<dbReference type="Gene3D" id="3.50.7.10">
    <property type="entry name" value="GroEL"/>
    <property type="match status" value="1"/>
</dbReference>
<evidence type="ECO:0000256" key="4">
    <source>
        <dbReference type="ARBA" id="ARBA00023186"/>
    </source>
</evidence>
<dbReference type="Pfam" id="PF00118">
    <property type="entry name" value="Cpn60_TCP1"/>
    <property type="match status" value="1"/>
</dbReference>
<dbReference type="NCBIfam" id="TIGR02348">
    <property type="entry name" value="GroEL"/>
    <property type="match status" value="1"/>
</dbReference>
<dbReference type="SUPFAM" id="SSF54849">
    <property type="entry name" value="GroEL-intermediate domain like"/>
    <property type="match status" value="1"/>
</dbReference>
<comment type="function">
    <text evidence="6 8">Together with its co-chaperonin GroES, plays an essential role in assisting protein folding. The GroEL-GroES system forms a nano-cage that allows encapsulation of the non-native substrate proteins and provides a physical environment optimized to promote and accelerate protein folding.</text>
</comment>
<dbReference type="PANTHER" id="PTHR45633">
    <property type="entry name" value="60 KDA HEAT SHOCK PROTEIN, MITOCHONDRIAL"/>
    <property type="match status" value="1"/>
</dbReference>
<dbReference type="EMBL" id="CP036279">
    <property type="protein sequence ID" value="QDU60680.1"/>
    <property type="molecule type" value="Genomic_DNA"/>
</dbReference>
<evidence type="ECO:0000256" key="7">
    <source>
        <dbReference type="RuleBase" id="RU000418"/>
    </source>
</evidence>
<keyword evidence="3 6" id="KW-0067">ATP-binding</keyword>
<dbReference type="NCBIfam" id="NF009488">
    <property type="entry name" value="PRK12850.1"/>
    <property type="match status" value="1"/>
</dbReference>
<gene>
    <name evidence="9" type="primary">groL_1</name>
    <name evidence="6" type="synonym">groEL</name>
    <name evidence="6" type="synonym">groL</name>
    <name evidence="9" type="ORF">Pan216_15290</name>
</gene>
<protein>
    <recommendedName>
        <fullName evidence="6">Chaperonin GroEL</fullName>
        <ecNumber evidence="6">5.6.1.7</ecNumber>
    </recommendedName>
    <alternativeName>
        <fullName evidence="6">60 kDa chaperonin</fullName>
    </alternativeName>
    <alternativeName>
        <fullName evidence="6">Chaperonin-60</fullName>
        <shortName evidence="6">Cpn60</shortName>
    </alternativeName>
</protein>
<dbReference type="InterPro" id="IPR001844">
    <property type="entry name" value="Cpn60/GroEL"/>
</dbReference>
<dbReference type="InterPro" id="IPR027410">
    <property type="entry name" value="TCP-1-like_intermed_sf"/>
</dbReference>
<feature type="binding site" evidence="6">
    <location>
        <begin position="29"/>
        <end position="32"/>
    </location>
    <ligand>
        <name>ATP</name>
        <dbReference type="ChEBI" id="CHEBI:30616"/>
    </ligand>
</feature>
<comment type="similarity">
    <text evidence="1 6 7">Belongs to the chaperonin (HSP60) family.</text>
</comment>